<dbReference type="Pfam" id="PF01323">
    <property type="entry name" value="DSBA"/>
    <property type="match status" value="1"/>
</dbReference>
<feature type="domain" description="DSBA-like thioredoxin" evidence="1">
    <location>
        <begin position="10"/>
        <end position="183"/>
    </location>
</feature>
<gene>
    <name evidence="2" type="ORF">AAG747_11555</name>
</gene>
<keyword evidence="3" id="KW-1185">Reference proteome</keyword>
<sequence>MKEEIIYIGDPMCSWCYGMVNELDKLMSKYQDRFPFRTVVGGLRPYETQPMDQKMRDFLKDHWQEVHTRTQQPFDFRLLESAKGFVYNTEKPCRAIVTVRHFIPEKAHAYFKAIQSAFYAKAIDITQDEVLIETAKSLGINPIDFNTYFQKESTRKETYDDFTWAQQIGVTGFPSVILSYNQELFALALGYRTFEDMDEIIRKIID</sequence>
<accession>A0AAW9S7W2</accession>
<protein>
    <submittedName>
        <fullName evidence="2">DsbA family protein</fullName>
    </submittedName>
</protein>
<dbReference type="Proteomes" id="UP001403385">
    <property type="component" value="Unassembled WGS sequence"/>
</dbReference>
<dbReference type="InterPro" id="IPR001853">
    <property type="entry name" value="DSBA-like_thioredoxin_dom"/>
</dbReference>
<organism evidence="2 3">
    <name type="scientific">Rapidithrix thailandica</name>
    <dbReference type="NCBI Taxonomy" id="413964"/>
    <lineage>
        <taxon>Bacteria</taxon>
        <taxon>Pseudomonadati</taxon>
        <taxon>Bacteroidota</taxon>
        <taxon>Cytophagia</taxon>
        <taxon>Cytophagales</taxon>
        <taxon>Flammeovirgaceae</taxon>
        <taxon>Rapidithrix</taxon>
    </lineage>
</organism>
<dbReference type="PANTHER" id="PTHR13887">
    <property type="entry name" value="GLUTATHIONE S-TRANSFERASE KAPPA"/>
    <property type="match status" value="1"/>
</dbReference>
<dbReference type="AlphaFoldDB" id="A0AAW9S7W2"/>
<dbReference type="InterPro" id="IPR036249">
    <property type="entry name" value="Thioredoxin-like_sf"/>
</dbReference>
<evidence type="ECO:0000313" key="3">
    <source>
        <dbReference type="Proteomes" id="UP001403385"/>
    </source>
</evidence>
<proteinExistence type="predicted"/>
<dbReference type="Gene3D" id="1.10.472.60">
    <property type="entry name" value="putative protein disulfide isomerase domain"/>
    <property type="match status" value="1"/>
</dbReference>
<dbReference type="SUPFAM" id="SSF52833">
    <property type="entry name" value="Thioredoxin-like"/>
    <property type="match status" value="1"/>
</dbReference>
<comment type="caution">
    <text evidence="2">The sequence shown here is derived from an EMBL/GenBank/DDBJ whole genome shotgun (WGS) entry which is preliminary data.</text>
</comment>
<evidence type="ECO:0000259" key="1">
    <source>
        <dbReference type="Pfam" id="PF01323"/>
    </source>
</evidence>
<dbReference type="RefSeq" id="WP_346821329.1">
    <property type="nucleotide sequence ID" value="NZ_JBDKWZ010000006.1"/>
</dbReference>
<dbReference type="Gene3D" id="3.40.30.10">
    <property type="entry name" value="Glutaredoxin"/>
    <property type="match status" value="1"/>
</dbReference>
<dbReference type="PANTHER" id="PTHR13887:SF54">
    <property type="entry name" value="DSBA FAMILY PROTEIN"/>
    <property type="match status" value="1"/>
</dbReference>
<dbReference type="EMBL" id="JBDKWZ010000006">
    <property type="protein sequence ID" value="MEN7548550.1"/>
    <property type="molecule type" value="Genomic_DNA"/>
</dbReference>
<name>A0AAW9S7W2_9BACT</name>
<evidence type="ECO:0000313" key="2">
    <source>
        <dbReference type="EMBL" id="MEN7548550.1"/>
    </source>
</evidence>
<reference evidence="2 3" key="1">
    <citation type="submission" date="2024-04" db="EMBL/GenBank/DDBJ databases">
        <title>Novel genus in family Flammeovirgaceae.</title>
        <authorList>
            <person name="Nguyen T.H."/>
            <person name="Vuong T.Q."/>
            <person name="Le H."/>
            <person name="Kim S.-G."/>
        </authorList>
    </citation>
    <scope>NUCLEOTIDE SEQUENCE [LARGE SCALE GENOMIC DNA]</scope>
    <source>
        <strain evidence="2 3">JCM 23209</strain>
    </source>
</reference>
<dbReference type="CDD" id="cd03025">
    <property type="entry name" value="DsbA_FrnE_like"/>
    <property type="match status" value="1"/>
</dbReference>